<dbReference type="EMBL" id="JAPQKQ010000001">
    <property type="protein sequence ID" value="KAJ5213796.1"/>
    <property type="molecule type" value="Genomic_DNA"/>
</dbReference>
<keyword evidence="1" id="KW-0812">Transmembrane</keyword>
<reference evidence="2" key="1">
    <citation type="submission" date="2022-11" db="EMBL/GenBank/DDBJ databases">
        <authorList>
            <person name="Petersen C."/>
        </authorList>
    </citation>
    <scope>NUCLEOTIDE SEQUENCE</scope>
    <source>
        <strain evidence="2">IBT 20477</strain>
    </source>
</reference>
<evidence type="ECO:0000256" key="1">
    <source>
        <dbReference type="SAM" id="Phobius"/>
    </source>
</evidence>
<gene>
    <name evidence="2" type="ORF">N7449_000965</name>
</gene>
<sequence length="96" mass="10992">MGQPEFQWRRVSEPTETKQILPDNPTYRYTFSIPGSSGKNMSGINWRAVLSFIIGIVLSLSVVFEILIKPFSMSFLMPFSCVSVIARRMKMESRII</sequence>
<proteinExistence type="predicted"/>
<reference evidence="2" key="2">
    <citation type="journal article" date="2023" name="IMA Fungus">
        <title>Comparative genomic study of the Penicillium genus elucidates a diverse pangenome and 15 lateral gene transfer events.</title>
        <authorList>
            <person name="Petersen C."/>
            <person name="Sorensen T."/>
            <person name="Nielsen M.R."/>
            <person name="Sondergaard T.E."/>
            <person name="Sorensen J.L."/>
            <person name="Fitzpatrick D.A."/>
            <person name="Frisvad J.C."/>
            <person name="Nielsen K.L."/>
        </authorList>
    </citation>
    <scope>NUCLEOTIDE SEQUENCE</scope>
    <source>
        <strain evidence="2">IBT 20477</strain>
    </source>
</reference>
<comment type="caution">
    <text evidence="2">The sequence shown here is derived from an EMBL/GenBank/DDBJ whole genome shotgun (WGS) entry which is preliminary data.</text>
</comment>
<keyword evidence="3" id="KW-1185">Reference proteome</keyword>
<keyword evidence="1" id="KW-0472">Membrane</keyword>
<feature type="transmembrane region" description="Helical" evidence="1">
    <location>
        <begin position="44"/>
        <end position="64"/>
    </location>
</feature>
<dbReference type="Proteomes" id="UP001150942">
    <property type="component" value="Unassembled WGS sequence"/>
</dbReference>
<accession>A0A9W9N5Z0</accession>
<protein>
    <submittedName>
        <fullName evidence="2">Uncharacterized protein</fullName>
    </submittedName>
</protein>
<keyword evidence="1" id="KW-1133">Transmembrane helix</keyword>
<organism evidence="2 3">
    <name type="scientific">Penicillium cf. viridicatum</name>
    <dbReference type="NCBI Taxonomy" id="2972119"/>
    <lineage>
        <taxon>Eukaryota</taxon>
        <taxon>Fungi</taxon>
        <taxon>Dikarya</taxon>
        <taxon>Ascomycota</taxon>
        <taxon>Pezizomycotina</taxon>
        <taxon>Eurotiomycetes</taxon>
        <taxon>Eurotiomycetidae</taxon>
        <taxon>Eurotiales</taxon>
        <taxon>Aspergillaceae</taxon>
        <taxon>Penicillium</taxon>
    </lineage>
</organism>
<evidence type="ECO:0000313" key="2">
    <source>
        <dbReference type="EMBL" id="KAJ5213796.1"/>
    </source>
</evidence>
<dbReference type="AlphaFoldDB" id="A0A9W9N5Z0"/>
<name>A0A9W9N5Z0_9EURO</name>
<evidence type="ECO:0000313" key="3">
    <source>
        <dbReference type="Proteomes" id="UP001150942"/>
    </source>
</evidence>